<reference evidence="1 2" key="1">
    <citation type="submission" date="2019-05" db="EMBL/GenBank/DDBJ databases">
        <title>Another draft genome of Portunus trituberculatus and its Hox gene families provides insights of decapod evolution.</title>
        <authorList>
            <person name="Jeong J.-H."/>
            <person name="Song I."/>
            <person name="Kim S."/>
            <person name="Choi T."/>
            <person name="Kim D."/>
            <person name="Ryu S."/>
            <person name="Kim W."/>
        </authorList>
    </citation>
    <scope>NUCLEOTIDE SEQUENCE [LARGE SCALE GENOMIC DNA]</scope>
    <source>
        <tissue evidence="1">Muscle</tissue>
    </source>
</reference>
<dbReference type="Proteomes" id="UP000324222">
    <property type="component" value="Unassembled WGS sequence"/>
</dbReference>
<proteinExistence type="predicted"/>
<gene>
    <name evidence="1" type="ORF">E2C01_048151</name>
</gene>
<accession>A0A5B7G2X7</accession>
<name>A0A5B7G2X7_PORTR</name>
<protein>
    <submittedName>
        <fullName evidence="1">Uncharacterized protein</fullName>
    </submittedName>
</protein>
<organism evidence="1 2">
    <name type="scientific">Portunus trituberculatus</name>
    <name type="common">Swimming crab</name>
    <name type="synonym">Neptunus trituberculatus</name>
    <dbReference type="NCBI Taxonomy" id="210409"/>
    <lineage>
        <taxon>Eukaryota</taxon>
        <taxon>Metazoa</taxon>
        <taxon>Ecdysozoa</taxon>
        <taxon>Arthropoda</taxon>
        <taxon>Crustacea</taxon>
        <taxon>Multicrustacea</taxon>
        <taxon>Malacostraca</taxon>
        <taxon>Eumalacostraca</taxon>
        <taxon>Eucarida</taxon>
        <taxon>Decapoda</taxon>
        <taxon>Pleocyemata</taxon>
        <taxon>Brachyura</taxon>
        <taxon>Eubrachyura</taxon>
        <taxon>Portunoidea</taxon>
        <taxon>Portunidae</taxon>
        <taxon>Portuninae</taxon>
        <taxon>Portunus</taxon>
    </lineage>
</organism>
<evidence type="ECO:0000313" key="2">
    <source>
        <dbReference type="Proteomes" id="UP000324222"/>
    </source>
</evidence>
<keyword evidence="2" id="KW-1185">Reference proteome</keyword>
<dbReference type="AlphaFoldDB" id="A0A5B7G2X7"/>
<sequence length="33" mass="3785">MLGRKGRVARRPPAHLLTRHWRRLPLGGPISVE</sequence>
<comment type="caution">
    <text evidence="1">The sequence shown here is derived from an EMBL/GenBank/DDBJ whole genome shotgun (WGS) entry which is preliminary data.</text>
</comment>
<evidence type="ECO:0000313" key="1">
    <source>
        <dbReference type="EMBL" id="MPC54241.1"/>
    </source>
</evidence>
<dbReference type="EMBL" id="VSRR010012211">
    <property type="protein sequence ID" value="MPC54241.1"/>
    <property type="molecule type" value="Genomic_DNA"/>
</dbReference>